<feature type="compositionally biased region" description="Acidic residues" evidence="3">
    <location>
        <begin position="318"/>
        <end position="327"/>
    </location>
</feature>
<dbReference type="GO" id="GO:0005886">
    <property type="term" value="C:plasma membrane"/>
    <property type="evidence" value="ECO:0007669"/>
    <property type="project" value="UniProtKB-SubCell"/>
</dbReference>
<dbReference type="CDD" id="cd17336">
    <property type="entry name" value="MFS_SLCO_OATP"/>
    <property type="match status" value="1"/>
</dbReference>
<feature type="transmembrane region" description="Helical" evidence="2">
    <location>
        <begin position="563"/>
        <end position="588"/>
    </location>
</feature>
<protein>
    <recommendedName>
        <fullName evidence="2">Solute carrier organic anion transporter family member</fullName>
    </recommendedName>
</protein>
<dbReference type="PANTHER" id="PTHR11388">
    <property type="entry name" value="ORGANIC ANION TRANSPORTER"/>
    <property type="match status" value="1"/>
</dbReference>
<proteinExistence type="inferred from homology"/>
<keyword evidence="2" id="KW-0812">Transmembrane</keyword>
<dbReference type="AlphaFoldDB" id="A0ABD0KXB2"/>
<keyword evidence="2" id="KW-1133">Transmembrane helix</keyword>
<dbReference type="Pfam" id="PF03137">
    <property type="entry name" value="OATP"/>
    <property type="match status" value="2"/>
</dbReference>
<reference evidence="4 5" key="1">
    <citation type="journal article" date="2023" name="Sci. Data">
        <title>Genome assembly of the Korean intertidal mud-creeper Batillaria attramentaria.</title>
        <authorList>
            <person name="Patra A.K."/>
            <person name="Ho P.T."/>
            <person name="Jun S."/>
            <person name="Lee S.J."/>
            <person name="Kim Y."/>
            <person name="Won Y.J."/>
        </authorList>
    </citation>
    <scope>NUCLEOTIDE SEQUENCE [LARGE SCALE GENOMIC DNA]</scope>
    <source>
        <strain evidence="4">Wonlab-2016</strain>
    </source>
</reference>
<dbReference type="NCBIfam" id="TIGR00805">
    <property type="entry name" value="oat"/>
    <property type="match status" value="1"/>
</dbReference>
<comment type="caution">
    <text evidence="2">Lacks conserved residue(s) required for the propagation of feature annotation.</text>
</comment>
<sequence>MSANDISFLVVVLLVSHFCKNSHTPRILGAAYVGFGLSGVAIAAMYFASPKLLTDMDAPGYNQTKDNTKYLCVAGATDRTFNEGCEEGGGGESNSNLPLVVVFGLLLGVQGVSKATRSPLGATYIDNNVENRARTGFHLEHAGFISRHVLVGCCPDLTHRTGRIPVQGIMLTLVLMGPAVGFAMGGVFSRIPVDLSDISMSLSDPRWIGAWWLGFLVIGIATLVTSLPLFCFPRHMPNRRTIAYEEDDMEKAKDGDRTLADDKAVKDAIGNGDVSTQSTNDEKIDDVKVSPATEGPGDVTANGDVFKTPSSDGKADDGTDDSVAEASDDDEKAARKIKVLLKDLPLSVYRLLRRPVFVILVLALGMHIFAVVGFSSFLIKFVERQFGLPAWKSSSIFGLSNLVFGGLGTFTGGVLVSRLNLTRRGCLRWVVFSTALSTILSAITIFLGCGNEPIVGLRQRDFSMDDGHSACHCDVSQFLPVCGGRQSFLSPCHAGCTKAANSSVYKDCGFTADGYASLGLCDPACYLLIPFIVVQVLSTGVGTSAVTPVYVTILRSATERDKTLAMGLVSFIMSLIGFIPAPIVYGAVIDTACVLWSSTCGKTGACALYDVNRLRQRYIGLKSGSMAAAVLCYAAALLVLTWQVRRGTDKDEKLGVTEAVVPEEGKVTGEKSDSNGSVLNDAQAEEKQESSDIGGIHLTTF</sequence>
<dbReference type="Proteomes" id="UP001519460">
    <property type="component" value="Unassembled WGS sequence"/>
</dbReference>
<gene>
    <name evidence="4" type="ORF">BaRGS_00016993</name>
</gene>
<feature type="transmembrane region" description="Helical" evidence="2">
    <location>
        <begin position="211"/>
        <end position="232"/>
    </location>
</feature>
<keyword evidence="5" id="KW-1185">Reference proteome</keyword>
<feature type="transmembrane region" description="Helical" evidence="2">
    <location>
        <begin position="399"/>
        <end position="417"/>
    </location>
</feature>
<keyword evidence="1" id="KW-1015">Disulfide bond</keyword>
<evidence type="ECO:0000313" key="4">
    <source>
        <dbReference type="EMBL" id="KAK7491737.1"/>
    </source>
</evidence>
<keyword evidence="2" id="KW-0472">Membrane</keyword>
<dbReference type="EMBL" id="JACVVK020000111">
    <property type="protein sequence ID" value="KAK7491737.1"/>
    <property type="molecule type" value="Genomic_DNA"/>
</dbReference>
<comment type="caution">
    <text evidence="4">The sequence shown here is derived from an EMBL/GenBank/DDBJ whole genome shotgun (WGS) entry which is preliminary data.</text>
</comment>
<comment type="similarity">
    <text evidence="2">Belongs to the organo anion transporter (TC 2.A.60) family.</text>
</comment>
<evidence type="ECO:0000256" key="1">
    <source>
        <dbReference type="ARBA" id="ARBA00023157"/>
    </source>
</evidence>
<feature type="transmembrane region" description="Helical" evidence="2">
    <location>
        <begin position="29"/>
        <end position="48"/>
    </location>
</feature>
<feature type="transmembrane region" description="Helical" evidence="2">
    <location>
        <begin position="356"/>
        <end position="379"/>
    </location>
</feature>
<keyword evidence="2" id="KW-0813">Transport</keyword>
<organism evidence="4 5">
    <name type="scientific">Batillaria attramentaria</name>
    <dbReference type="NCBI Taxonomy" id="370345"/>
    <lineage>
        <taxon>Eukaryota</taxon>
        <taxon>Metazoa</taxon>
        <taxon>Spiralia</taxon>
        <taxon>Lophotrochozoa</taxon>
        <taxon>Mollusca</taxon>
        <taxon>Gastropoda</taxon>
        <taxon>Caenogastropoda</taxon>
        <taxon>Sorbeoconcha</taxon>
        <taxon>Cerithioidea</taxon>
        <taxon>Batillariidae</taxon>
        <taxon>Batillaria</taxon>
    </lineage>
</organism>
<dbReference type="InterPro" id="IPR036259">
    <property type="entry name" value="MFS_trans_sf"/>
</dbReference>
<feature type="transmembrane region" description="Helical" evidence="2">
    <location>
        <begin position="624"/>
        <end position="644"/>
    </location>
</feature>
<dbReference type="InterPro" id="IPR004156">
    <property type="entry name" value="OATP"/>
</dbReference>
<dbReference type="GO" id="GO:0006811">
    <property type="term" value="P:monoatomic ion transport"/>
    <property type="evidence" value="ECO:0007669"/>
    <property type="project" value="UniProtKB-KW"/>
</dbReference>
<feature type="transmembrane region" description="Helical" evidence="2">
    <location>
        <begin position="169"/>
        <end position="191"/>
    </location>
</feature>
<evidence type="ECO:0000313" key="5">
    <source>
        <dbReference type="Proteomes" id="UP001519460"/>
    </source>
</evidence>
<name>A0ABD0KXB2_9CAEN</name>
<evidence type="ECO:0000256" key="2">
    <source>
        <dbReference type="RuleBase" id="RU362056"/>
    </source>
</evidence>
<feature type="transmembrane region" description="Helical" evidence="2">
    <location>
        <begin position="527"/>
        <end position="551"/>
    </location>
</feature>
<accession>A0ABD0KXB2</accession>
<evidence type="ECO:0000256" key="3">
    <source>
        <dbReference type="SAM" id="MobiDB-lite"/>
    </source>
</evidence>
<dbReference type="SUPFAM" id="SSF103473">
    <property type="entry name" value="MFS general substrate transporter"/>
    <property type="match status" value="1"/>
</dbReference>
<comment type="subcellular location">
    <subcellularLocation>
        <location evidence="2">Cell membrane</location>
        <topology evidence="2">Multi-pass membrane protein</topology>
    </subcellularLocation>
</comment>
<feature type="region of interest" description="Disordered" evidence="3">
    <location>
        <begin position="269"/>
        <end position="327"/>
    </location>
</feature>
<dbReference type="PANTHER" id="PTHR11388:SF157">
    <property type="entry name" value="SOLUTE CARRIER ORGANIC ANION TRANSPORTER FAMILY MEMBER 2A1-LIKE"/>
    <property type="match status" value="1"/>
</dbReference>
<feature type="region of interest" description="Disordered" evidence="3">
    <location>
        <begin position="665"/>
        <end position="701"/>
    </location>
</feature>
<keyword evidence="2" id="KW-0406">Ion transport</keyword>
<feature type="transmembrane region" description="Helical" evidence="2">
    <location>
        <begin position="429"/>
        <end position="448"/>
    </location>
</feature>